<evidence type="ECO:0000313" key="1">
    <source>
        <dbReference type="EMBL" id="KAH9485742.1"/>
    </source>
</evidence>
<sequence>MANQWQTTNTPKPYSAVSNPGPVLQQPHQSQQEAPPPYTGPPVYHDTQPIVEYAIIVPRPGAGRRFLSSFFVATFIWLLLSLLVQSSVNALQFGHKHHGRSVGGSAVSSDLNLGNCVSGKSWNQARRTSPFALLRLNFGGDAQASGSTNFTLPISSDALLFLSRGQNLGGSITIITSPTQSFQSATINVQATSNSQQGLQQTKACLLTRNANENGVGVFTPTSGYSPLWNVNFHITVILPDVGNGEPLHIKDLETDLPDSSHQIGDLSTKILFDSISLSGSNGPIAVQSLATTSGKINTSNGQISGIFNASESLLLATTDSGIRVDVGLTSQGSDSNPMLTARTSNAAIDANINLFSSSGSGGTFTVNAETSNQPLKIAFPNAPSGSTLDLQASTQNGQASVILDAAYAGSFDVQTSAFEDAKVNVVRPNVDGRHVNFSGEGRGETAGTVSWDNQSSSGAGKVVVEVSGLYVYKKYYNRESTL</sequence>
<protein>
    <submittedName>
        <fullName evidence="1">Uncharacterized protein</fullName>
    </submittedName>
</protein>
<reference evidence="1" key="1">
    <citation type="submission" date="2021-10" db="EMBL/GenBank/DDBJ databases">
        <title>Psilocybe cubensis genome.</title>
        <authorList>
            <person name="Mckernan K.J."/>
            <person name="Crawford S."/>
            <person name="Trippe A."/>
            <person name="Kane L.T."/>
            <person name="Mclaughlin S."/>
        </authorList>
    </citation>
    <scope>NUCLEOTIDE SEQUENCE</scope>
    <source>
        <strain evidence="1">MGC-MH-2018</strain>
    </source>
</reference>
<accession>A0ACB8HDQ1</accession>
<proteinExistence type="predicted"/>
<keyword evidence="2" id="KW-1185">Reference proteome</keyword>
<comment type="caution">
    <text evidence="1">The sequence shown here is derived from an EMBL/GenBank/DDBJ whole genome shotgun (WGS) entry which is preliminary data.</text>
</comment>
<dbReference type="Proteomes" id="UP000664032">
    <property type="component" value="Unassembled WGS sequence"/>
</dbReference>
<name>A0ACB8HDQ1_PSICU</name>
<dbReference type="EMBL" id="JAFIQS020000002">
    <property type="protein sequence ID" value="KAH9485742.1"/>
    <property type="molecule type" value="Genomic_DNA"/>
</dbReference>
<gene>
    <name evidence="1" type="ORF">JR316_0002657</name>
</gene>
<organism evidence="1 2">
    <name type="scientific">Psilocybe cubensis</name>
    <name type="common">Psychedelic mushroom</name>
    <name type="synonym">Stropharia cubensis</name>
    <dbReference type="NCBI Taxonomy" id="181762"/>
    <lineage>
        <taxon>Eukaryota</taxon>
        <taxon>Fungi</taxon>
        <taxon>Dikarya</taxon>
        <taxon>Basidiomycota</taxon>
        <taxon>Agaricomycotina</taxon>
        <taxon>Agaricomycetes</taxon>
        <taxon>Agaricomycetidae</taxon>
        <taxon>Agaricales</taxon>
        <taxon>Agaricineae</taxon>
        <taxon>Strophariaceae</taxon>
        <taxon>Psilocybe</taxon>
    </lineage>
</organism>
<evidence type="ECO:0000313" key="2">
    <source>
        <dbReference type="Proteomes" id="UP000664032"/>
    </source>
</evidence>